<evidence type="ECO:0000256" key="9">
    <source>
        <dbReference type="ARBA" id="ARBA00023212"/>
    </source>
</evidence>
<keyword evidence="8" id="KW-0175">Coiled coil</keyword>
<dbReference type="CDD" id="cd11826">
    <property type="entry name" value="SH3_Abi"/>
    <property type="match status" value="1"/>
</dbReference>
<proteinExistence type="inferred from homology"/>
<dbReference type="PRINTS" id="PR00452">
    <property type="entry name" value="SH3DOMAIN"/>
</dbReference>
<name>A0A7I4YC96_HAECO</name>
<comment type="subcellular location">
    <subcellularLocation>
        <location evidence="2">Cell projection</location>
        <location evidence="2">Filopodium</location>
    </subcellularLocation>
    <subcellularLocation>
        <location evidence="3">Cell projection</location>
        <location evidence="3">Lamellipodium</location>
    </subcellularLocation>
    <subcellularLocation>
        <location evidence="1">Cytoplasm</location>
        <location evidence="1">Cytoskeleton</location>
    </subcellularLocation>
</comment>
<evidence type="ECO:0000256" key="1">
    <source>
        <dbReference type="ARBA" id="ARBA00004245"/>
    </source>
</evidence>
<dbReference type="PROSITE" id="PS50192">
    <property type="entry name" value="T_SNARE"/>
    <property type="match status" value="1"/>
</dbReference>
<sequence length="426" mass="47208">MILDENGGGMSGNDLRTLIESRIPEHRAHLETSHLNLENVAAYCEANYLNAVDRNASFEETKQFALQSLASVAYQINTLARDLLDMLDLQTDKISNLSGQVENIDVVVNIHKEKLARREIGALTTNKTTQKQPKIIAPAAQEPPQRYRRAPIDFSVLDGIGHGVRCEVPQHRGGIVSRAASTVSGSQPYSMHYVQYERTANIGGNTLGRSSMRSGHLSMNTPDQYRVPLVMPLVDHQRYMSVGPISHHQPASEFAQLVGRETTDSSVLSDGASDLGRISMQDRYGTLKLHSVVRSESGSAINEERADSPGFPLPPPQLSSHYGYVGFMKSDDLPPPVMQMLNSTHEDEPLPPPPQANFFDAHADWIPRNYIEKAVALYDYDADKPDELSLRENCIVYVLRKNDDGWYEGVLDGVTGLFPGNYVQPV</sequence>
<dbReference type="Proteomes" id="UP000025227">
    <property type="component" value="Unplaced"/>
</dbReference>
<dbReference type="GO" id="GO:0030175">
    <property type="term" value="C:filopodium"/>
    <property type="evidence" value="ECO:0007669"/>
    <property type="project" value="UniProtKB-SubCell"/>
</dbReference>
<evidence type="ECO:0000259" key="12">
    <source>
        <dbReference type="PROSITE" id="PS50002"/>
    </source>
</evidence>
<keyword evidence="6" id="KW-0963">Cytoplasm</keyword>
<evidence type="ECO:0000256" key="8">
    <source>
        <dbReference type="ARBA" id="ARBA00023054"/>
    </source>
</evidence>
<evidence type="ECO:0000256" key="2">
    <source>
        <dbReference type="ARBA" id="ARBA00004486"/>
    </source>
</evidence>
<keyword evidence="9" id="KW-0206">Cytoskeleton</keyword>
<dbReference type="InterPro" id="IPR001452">
    <property type="entry name" value="SH3_domain"/>
</dbReference>
<dbReference type="GO" id="GO:0035591">
    <property type="term" value="F:signaling adaptor activity"/>
    <property type="evidence" value="ECO:0007669"/>
    <property type="project" value="TreeGrafter"/>
</dbReference>
<evidence type="ECO:0000259" key="13">
    <source>
        <dbReference type="PROSITE" id="PS50192"/>
    </source>
</evidence>
<dbReference type="Gene3D" id="6.10.140.1620">
    <property type="match status" value="1"/>
</dbReference>
<dbReference type="GO" id="GO:0005856">
    <property type="term" value="C:cytoskeleton"/>
    <property type="evidence" value="ECO:0007669"/>
    <property type="project" value="UniProtKB-SubCell"/>
</dbReference>
<dbReference type="GO" id="GO:0017124">
    <property type="term" value="F:SH3 domain binding"/>
    <property type="evidence" value="ECO:0007669"/>
    <property type="project" value="TreeGrafter"/>
</dbReference>
<keyword evidence="14" id="KW-1185">Reference proteome</keyword>
<dbReference type="SUPFAM" id="SSF50044">
    <property type="entry name" value="SH3-domain"/>
    <property type="match status" value="1"/>
</dbReference>
<dbReference type="Pfam" id="PF14604">
    <property type="entry name" value="SH3_9"/>
    <property type="match status" value="1"/>
</dbReference>
<comment type="similarity">
    <text evidence="4">Belongs to the ABI family.</text>
</comment>
<evidence type="ECO:0000313" key="15">
    <source>
        <dbReference type="WBParaSite" id="HCON_00080650-00001"/>
    </source>
</evidence>
<dbReference type="PANTHER" id="PTHR10460:SF0">
    <property type="entry name" value="ABELSON INTERACTING PROTEIN, ISOFORM D"/>
    <property type="match status" value="1"/>
</dbReference>
<evidence type="ECO:0000256" key="11">
    <source>
        <dbReference type="PROSITE-ProRule" id="PRU00192"/>
    </source>
</evidence>
<evidence type="ECO:0000256" key="5">
    <source>
        <dbReference type="ARBA" id="ARBA00022443"/>
    </source>
</evidence>
<keyword evidence="10" id="KW-0966">Cell projection</keyword>
<keyword evidence="7" id="KW-0597">Phosphoprotein</keyword>
<dbReference type="GO" id="GO:0001764">
    <property type="term" value="P:neuron migration"/>
    <property type="evidence" value="ECO:0007669"/>
    <property type="project" value="TreeGrafter"/>
</dbReference>
<keyword evidence="5 11" id="KW-0728">SH3 domain</keyword>
<dbReference type="WBParaSite" id="HCON_00080650-00001">
    <property type="protein sequence ID" value="HCON_00080650-00001"/>
    <property type="gene ID" value="HCON_00080650"/>
</dbReference>
<feature type="domain" description="SH3" evidence="12">
    <location>
        <begin position="369"/>
        <end position="426"/>
    </location>
</feature>
<evidence type="ECO:0000256" key="10">
    <source>
        <dbReference type="ARBA" id="ARBA00023273"/>
    </source>
</evidence>
<organism evidence="14 15">
    <name type="scientific">Haemonchus contortus</name>
    <name type="common">Barber pole worm</name>
    <dbReference type="NCBI Taxonomy" id="6289"/>
    <lineage>
        <taxon>Eukaryota</taxon>
        <taxon>Metazoa</taxon>
        <taxon>Ecdysozoa</taxon>
        <taxon>Nematoda</taxon>
        <taxon>Chromadorea</taxon>
        <taxon>Rhabditida</taxon>
        <taxon>Rhabditina</taxon>
        <taxon>Rhabditomorpha</taxon>
        <taxon>Strongyloidea</taxon>
        <taxon>Trichostrongylidae</taxon>
        <taxon>Haemonchus</taxon>
    </lineage>
</organism>
<evidence type="ECO:0000256" key="6">
    <source>
        <dbReference type="ARBA" id="ARBA00022490"/>
    </source>
</evidence>
<dbReference type="InterPro" id="IPR028455">
    <property type="entry name" value="ABI3_SH3"/>
</dbReference>
<evidence type="ECO:0000313" key="14">
    <source>
        <dbReference type="Proteomes" id="UP000025227"/>
    </source>
</evidence>
<dbReference type="PANTHER" id="PTHR10460">
    <property type="entry name" value="ABL INTERACTOR FAMILY MEMBER"/>
    <property type="match status" value="1"/>
</dbReference>
<reference evidence="15" key="1">
    <citation type="submission" date="2020-12" db="UniProtKB">
        <authorList>
            <consortium name="WormBaseParasite"/>
        </authorList>
    </citation>
    <scope>IDENTIFICATION</scope>
    <source>
        <strain evidence="15">MHco3</strain>
    </source>
</reference>
<dbReference type="InterPro" id="IPR012849">
    <property type="entry name" value="Abl-interactor_HHR_dom"/>
</dbReference>
<evidence type="ECO:0000256" key="7">
    <source>
        <dbReference type="ARBA" id="ARBA00022553"/>
    </source>
</evidence>
<dbReference type="Pfam" id="PF07815">
    <property type="entry name" value="Abi_HHR"/>
    <property type="match status" value="1"/>
</dbReference>
<dbReference type="InterPro" id="IPR000727">
    <property type="entry name" value="T_SNARE_dom"/>
</dbReference>
<dbReference type="Gene3D" id="2.30.30.40">
    <property type="entry name" value="SH3 Domains"/>
    <property type="match status" value="1"/>
</dbReference>
<dbReference type="PROSITE" id="PS50002">
    <property type="entry name" value="SH3"/>
    <property type="match status" value="1"/>
</dbReference>
<accession>A0A7I4YC96</accession>
<feature type="domain" description="T-SNARE coiled-coil homology" evidence="13">
    <location>
        <begin position="56"/>
        <end position="118"/>
    </location>
</feature>
<dbReference type="FunFam" id="2.30.30.40:FF:000002">
    <property type="entry name" value="abl interactor 1 isoform X1"/>
    <property type="match status" value="1"/>
</dbReference>
<evidence type="ECO:0000256" key="3">
    <source>
        <dbReference type="ARBA" id="ARBA00004510"/>
    </source>
</evidence>
<protein>
    <submittedName>
        <fullName evidence="15">SH3 domain-containing protein</fullName>
    </submittedName>
</protein>
<dbReference type="AlphaFoldDB" id="A0A7I4YC96"/>
<dbReference type="OMA" id="YCEGNYF"/>
<dbReference type="GO" id="GO:0031209">
    <property type="term" value="C:SCAR complex"/>
    <property type="evidence" value="ECO:0007669"/>
    <property type="project" value="TreeGrafter"/>
</dbReference>
<evidence type="ECO:0000256" key="4">
    <source>
        <dbReference type="ARBA" id="ARBA00010020"/>
    </source>
</evidence>
<dbReference type="OrthoDB" id="2159336at2759"/>
<dbReference type="InterPro" id="IPR036028">
    <property type="entry name" value="SH3-like_dom_sf"/>
</dbReference>
<dbReference type="InterPro" id="IPR028457">
    <property type="entry name" value="ABI"/>
</dbReference>
<dbReference type="SMART" id="SM00326">
    <property type="entry name" value="SH3"/>
    <property type="match status" value="1"/>
</dbReference>
<dbReference type="GO" id="GO:0030027">
    <property type="term" value="C:lamellipodium"/>
    <property type="evidence" value="ECO:0007669"/>
    <property type="project" value="UniProtKB-SubCell"/>
</dbReference>